<dbReference type="GO" id="GO:0016616">
    <property type="term" value="F:oxidoreductase activity, acting on the CH-OH group of donors, NAD or NADP as acceptor"/>
    <property type="evidence" value="ECO:0007669"/>
    <property type="project" value="TreeGrafter"/>
</dbReference>
<gene>
    <name evidence="4" type="ORF">UA08_01075</name>
</gene>
<dbReference type="FunFam" id="3.40.50.720:FF:000398">
    <property type="entry name" value="Probable 2-deoxy-D-gluconate 3-dehydrogenase"/>
    <property type="match status" value="1"/>
</dbReference>
<dbReference type="PROSITE" id="PS00061">
    <property type="entry name" value="ADH_SHORT"/>
    <property type="match status" value="1"/>
</dbReference>
<keyword evidence="5" id="KW-1185">Reference proteome</keyword>
<dbReference type="PRINTS" id="PR00080">
    <property type="entry name" value="SDRFAMILY"/>
</dbReference>
<dbReference type="EMBL" id="LFMY01000001">
    <property type="protein sequence ID" value="OKL64726.1"/>
    <property type="molecule type" value="Genomic_DNA"/>
</dbReference>
<dbReference type="InterPro" id="IPR020904">
    <property type="entry name" value="Sc_DH/Rdtase_CS"/>
</dbReference>
<proteinExistence type="inferred from homology"/>
<dbReference type="SUPFAM" id="SSF51735">
    <property type="entry name" value="NAD(P)-binding Rossmann-fold domains"/>
    <property type="match status" value="1"/>
</dbReference>
<evidence type="ECO:0000313" key="5">
    <source>
        <dbReference type="Proteomes" id="UP000214365"/>
    </source>
</evidence>
<dbReference type="RefSeq" id="XP_020124847.1">
    <property type="nucleotide sequence ID" value="XM_020259822.1"/>
</dbReference>
<accession>A0A225BBC6</accession>
<dbReference type="AlphaFoldDB" id="A0A225BBC6"/>
<dbReference type="Proteomes" id="UP000214365">
    <property type="component" value="Unassembled WGS sequence"/>
</dbReference>
<dbReference type="PANTHER" id="PTHR42760">
    <property type="entry name" value="SHORT-CHAIN DEHYDROGENASES/REDUCTASES FAMILY MEMBER"/>
    <property type="match status" value="1"/>
</dbReference>
<organism evidence="4 5">
    <name type="scientific">Talaromyces atroroseus</name>
    <dbReference type="NCBI Taxonomy" id="1441469"/>
    <lineage>
        <taxon>Eukaryota</taxon>
        <taxon>Fungi</taxon>
        <taxon>Dikarya</taxon>
        <taxon>Ascomycota</taxon>
        <taxon>Pezizomycotina</taxon>
        <taxon>Eurotiomycetes</taxon>
        <taxon>Eurotiomycetidae</taxon>
        <taxon>Eurotiales</taxon>
        <taxon>Trichocomaceae</taxon>
        <taxon>Talaromyces</taxon>
        <taxon>Talaromyces sect. Trachyspermi</taxon>
    </lineage>
</organism>
<keyword evidence="3" id="KW-0560">Oxidoreductase</keyword>
<dbReference type="InterPro" id="IPR036291">
    <property type="entry name" value="NAD(P)-bd_dom_sf"/>
</dbReference>
<reference evidence="4 5" key="1">
    <citation type="submission" date="2015-06" db="EMBL/GenBank/DDBJ databases">
        <title>Talaromyces atroroseus IBT 11181 draft genome.</title>
        <authorList>
            <person name="Rasmussen K.B."/>
            <person name="Rasmussen S."/>
            <person name="Petersen B."/>
            <person name="Sicheritz-Ponten T."/>
            <person name="Mortensen U.H."/>
            <person name="Thrane U."/>
        </authorList>
    </citation>
    <scope>NUCLEOTIDE SEQUENCE [LARGE SCALE GENOMIC DNA]</scope>
    <source>
        <strain evidence="4 5">IBT 11181</strain>
    </source>
</reference>
<name>A0A225BBC6_TALAT</name>
<dbReference type="Pfam" id="PF13561">
    <property type="entry name" value="adh_short_C2"/>
    <property type="match status" value="1"/>
</dbReference>
<sequence>MASLFSLQGRTALVTGGTRGIGQAMAIALAEAGADVVLVQRDESNTATRDEIVNKIGRKALIHVAELSDRESVKKIIPALVEQGVKPDILLNCAGIQRRHPSEKFPDEDWDEVININLTSVFTLSREFGAYLLSRDASEFPTGRRGAVINVGSLLSYQGGITVPAYAASKGGVAQLTKALSNEWVSKGINVNAIAPGYIATDMNVALINDANRNTSIMARIPAGRWGRPEDFKGVVVFLASEASSYVSGEMITVDGGWMGRRTAAAGQSRALRRVVPASFETRQEQLKRSPPVLAAAILQGQTAQPTHLVAIVKAPSLGSSPLN</sequence>
<evidence type="ECO:0000256" key="2">
    <source>
        <dbReference type="ARBA" id="ARBA00022857"/>
    </source>
</evidence>
<keyword evidence="2" id="KW-0521">NADP</keyword>
<comment type="similarity">
    <text evidence="1">Belongs to the short-chain dehydrogenases/reductases (SDR) family.</text>
</comment>
<dbReference type="InterPro" id="IPR002347">
    <property type="entry name" value="SDR_fam"/>
</dbReference>
<protein>
    <recommendedName>
        <fullName evidence="6">2-dehydro-3-deoxy-D-gluconate 5-dehydrogenase</fullName>
    </recommendedName>
</protein>
<dbReference type="PRINTS" id="PR00081">
    <property type="entry name" value="GDHRDH"/>
</dbReference>
<evidence type="ECO:0000256" key="3">
    <source>
        <dbReference type="ARBA" id="ARBA00023002"/>
    </source>
</evidence>
<dbReference type="Gene3D" id="3.40.50.720">
    <property type="entry name" value="NAD(P)-binding Rossmann-like Domain"/>
    <property type="match status" value="1"/>
</dbReference>
<dbReference type="STRING" id="1441469.A0A225BBC6"/>
<evidence type="ECO:0000256" key="1">
    <source>
        <dbReference type="ARBA" id="ARBA00006484"/>
    </source>
</evidence>
<evidence type="ECO:0008006" key="6">
    <source>
        <dbReference type="Google" id="ProtNLM"/>
    </source>
</evidence>
<dbReference type="GeneID" id="31000830"/>
<evidence type="ECO:0000313" key="4">
    <source>
        <dbReference type="EMBL" id="OKL64726.1"/>
    </source>
</evidence>
<dbReference type="PANTHER" id="PTHR42760:SF5">
    <property type="entry name" value="2-DEHYDRO-3-DEOXY-D-GLUCONATE 5-DEHYDROGENASE"/>
    <property type="match status" value="1"/>
</dbReference>
<comment type="caution">
    <text evidence="4">The sequence shown here is derived from an EMBL/GenBank/DDBJ whole genome shotgun (WGS) entry which is preliminary data.</text>
</comment>
<dbReference type="OrthoDB" id="294295at2759"/>